<name>A0A8C5CDN2_GADMO</name>
<feature type="region of interest" description="Disordered" evidence="1">
    <location>
        <begin position="637"/>
        <end position="935"/>
    </location>
</feature>
<dbReference type="AlphaFoldDB" id="A0A8C5CDN2"/>
<feature type="compositionally biased region" description="Basic and acidic residues" evidence="1">
    <location>
        <begin position="277"/>
        <end position="291"/>
    </location>
</feature>
<feature type="compositionally biased region" description="Basic and acidic residues" evidence="1">
    <location>
        <begin position="725"/>
        <end position="737"/>
    </location>
</feature>
<dbReference type="Gene3D" id="1.10.10.60">
    <property type="entry name" value="Homeodomain-like"/>
    <property type="match status" value="1"/>
</dbReference>
<dbReference type="PANTHER" id="PTHR16124:SF3">
    <property type="entry name" value="MIS18-BINDING PROTEIN 1"/>
    <property type="match status" value="1"/>
</dbReference>
<feature type="compositionally biased region" description="Polar residues" evidence="1">
    <location>
        <begin position="984"/>
        <end position="993"/>
    </location>
</feature>
<dbReference type="RefSeq" id="XP_030212512.1">
    <property type="nucleotide sequence ID" value="XM_030356652.1"/>
</dbReference>
<feature type="compositionally biased region" description="Low complexity" evidence="1">
    <location>
        <begin position="809"/>
        <end position="827"/>
    </location>
</feature>
<dbReference type="OrthoDB" id="118550at2759"/>
<reference evidence="3" key="2">
    <citation type="submission" date="2025-09" db="UniProtKB">
        <authorList>
            <consortium name="Ensembl"/>
        </authorList>
    </citation>
    <scope>IDENTIFICATION</scope>
</reference>
<reference evidence="3" key="1">
    <citation type="submission" date="2025-08" db="UniProtKB">
        <authorList>
            <consortium name="Ensembl"/>
        </authorList>
    </citation>
    <scope>IDENTIFICATION</scope>
</reference>
<feature type="region of interest" description="Disordered" evidence="1">
    <location>
        <begin position="1142"/>
        <end position="1173"/>
    </location>
</feature>
<gene>
    <name evidence="3" type="primary">mis18bp1</name>
</gene>
<dbReference type="Ensembl" id="ENSGMOT00000061719.1">
    <property type="protein sequence ID" value="ENSGMOP00000059434.1"/>
    <property type="gene ID" value="ENSGMOG00000027635.1"/>
</dbReference>
<feature type="compositionally biased region" description="Basic and acidic residues" evidence="1">
    <location>
        <begin position="747"/>
        <end position="771"/>
    </location>
</feature>
<keyword evidence="4" id="KW-1185">Reference proteome</keyword>
<dbReference type="CDD" id="cd00167">
    <property type="entry name" value="SANT"/>
    <property type="match status" value="1"/>
</dbReference>
<feature type="compositionally biased region" description="Basic residues" evidence="1">
    <location>
        <begin position="682"/>
        <end position="697"/>
    </location>
</feature>
<dbReference type="InterPro" id="IPR001005">
    <property type="entry name" value="SANT/Myb"/>
</dbReference>
<evidence type="ECO:0000259" key="2">
    <source>
        <dbReference type="Pfam" id="PF09133"/>
    </source>
</evidence>
<organism evidence="3 4">
    <name type="scientific">Gadus morhua</name>
    <name type="common">Atlantic cod</name>
    <dbReference type="NCBI Taxonomy" id="8049"/>
    <lineage>
        <taxon>Eukaryota</taxon>
        <taxon>Metazoa</taxon>
        <taxon>Chordata</taxon>
        <taxon>Craniata</taxon>
        <taxon>Vertebrata</taxon>
        <taxon>Euteleostomi</taxon>
        <taxon>Actinopterygii</taxon>
        <taxon>Neopterygii</taxon>
        <taxon>Teleostei</taxon>
        <taxon>Neoteleostei</taxon>
        <taxon>Acanthomorphata</taxon>
        <taxon>Zeiogadaria</taxon>
        <taxon>Gadariae</taxon>
        <taxon>Gadiformes</taxon>
        <taxon>Gadoidei</taxon>
        <taxon>Gadidae</taxon>
        <taxon>Gadus</taxon>
    </lineage>
</organism>
<feature type="region of interest" description="Disordered" evidence="1">
    <location>
        <begin position="276"/>
        <end position="324"/>
    </location>
</feature>
<accession>A0A8C5CDN2</accession>
<feature type="region of interest" description="Disordered" evidence="1">
    <location>
        <begin position="984"/>
        <end position="1009"/>
    </location>
</feature>
<dbReference type="GeneID" id="115543947"/>
<dbReference type="Pfam" id="PF09133">
    <property type="entry name" value="SANTA"/>
    <property type="match status" value="1"/>
</dbReference>
<dbReference type="GeneTree" id="ENSGT00390000007395"/>
<dbReference type="GO" id="GO:0000775">
    <property type="term" value="C:chromosome, centromeric region"/>
    <property type="evidence" value="ECO:0007669"/>
    <property type="project" value="TreeGrafter"/>
</dbReference>
<dbReference type="InterPro" id="IPR039110">
    <property type="entry name" value="KNL2-like"/>
</dbReference>
<proteinExistence type="predicted"/>
<dbReference type="SUPFAM" id="SSF46689">
    <property type="entry name" value="Homeodomain-like"/>
    <property type="match status" value="1"/>
</dbReference>
<evidence type="ECO:0000313" key="4">
    <source>
        <dbReference type="Proteomes" id="UP000694546"/>
    </source>
</evidence>
<feature type="domain" description="SANTA" evidence="2">
    <location>
        <begin position="456"/>
        <end position="536"/>
    </location>
</feature>
<dbReference type="Proteomes" id="UP000694546">
    <property type="component" value="Chromosome 5"/>
</dbReference>
<feature type="compositionally biased region" description="Basic and acidic residues" evidence="1">
    <location>
        <begin position="828"/>
        <end position="843"/>
    </location>
</feature>
<dbReference type="PANTHER" id="PTHR16124">
    <property type="entry name" value="MIS18-BINDING PROTEIN 1"/>
    <property type="match status" value="1"/>
</dbReference>
<evidence type="ECO:0000313" key="3">
    <source>
        <dbReference type="Ensembl" id="ENSGMOP00000059434.1"/>
    </source>
</evidence>
<feature type="region of interest" description="Disordered" evidence="1">
    <location>
        <begin position="553"/>
        <end position="589"/>
    </location>
</feature>
<protein>
    <recommendedName>
        <fullName evidence="2">SANTA domain-containing protein</fullName>
    </recommendedName>
</protein>
<dbReference type="InterPro" id="IPR015216">
    <property type="entry name" value="SANTA"/>
</dbReference>
<feature type="compositionally biased region" description="Acidic residues" evidence="1">
    <location>
        <begin position="1158"/>
        <end position="1173"/>
    </location>
</feature>
<sequence>MSTFNSTITEAGRYCFQQQRDGRDRRLHTHPQRRELHSTAIDDVHASPSLLQSSMYDGSVTGWDQDLFPTSKRMKSHVRPRSPFQSPAKVFSKLKASVGRNTGGMKTYEKDGSVLPTTSEGAANTQEAKLMTNETSTFDPIGAEAMIIYPTKSPQHKPTKSFLHCTKYRVPSPIRDTRHGLIKRNEYTPVKNPGQVTQQVPLSHKSMTLRSSKNVFRTPAIGQPQQLIHYESGGRPIIEAMVCLERCPLNSPAKMFAYFKRSERKKAFLFPQKTAHGKKDVRMELSDDESQHFSPAEPSESDLRSIDEPTNSPVGNDVNDDLSPPARCPMVLNNLWLHDSEKALVSKRRHRVQSWKRPASPDLKRVEAEYGTNMDRLLERKDNCFQSAATFESCRKDDSPIPARTSLLVLAEDTLINQSPCVSIPQINNPIRKRKPAPLEPIQPKQILVQKGSGCELAKWTIKYNREGLYVDGIRTSDNTPWHSTIIVKRISADVLRTLSGKIYTLIGPMNMHESSKFPNWLLMKFVHGFPPDWKKHFKRFLLEKDAASSSADIFPQGPGATKNAEKQSSTPFVTPSCPPPSSGVSSLAMKRSRCGRLLKPPLQFWKGGRVILDQSMNVTIMEDYENTVCMTKSFTLPPILEPEPPKLHGGLPQRRREATLPSQETGRPLVDQWQSSGPSVLRRKAKSAGPNRRAKTHASPEASVFPPEEEGRGQGAGSSSPEEQEPRARRGTEQRRLVLQAGRLAHRPDPRQRSDNDAPEGRIALPREQKIPVSKKPTLAHGSPASTSDEDIPVRKKAGCQGMYQRVLSDSLSSTSLSSMEGSLTLPRKDMGKTVTRTDKGKGRAGSPEIAPDPLSSPAQPSRRGGRPKAVFSPAQPSKRGDGGSVPKAVSSPAQPSKRGDSGTVPKAVSSPAQPSKRGDSGTAPKRGILQEEKVDWTEAELKNLKIAIASLPKHMGRYWVNVAMMVGTRSPEDCQTQHNFQESVKASSKNARVSGKKMDPPADQAPPAITARVGTLMRKQQVRQFMEAMPKEDNDDVFSSTAMQGKCFQMPSMSPSGMEQGFVLSDLEPTTPRGSSYCTAKTPSGLHISPGMIRSVNRKKDDNYIYQLQKRMKRSQVNACKLSPPTKTFPLKPSVKRDDTSFEIWETFPDNRGAQDDDSGEEQDDYFSDSD</sequence>
<evidence type="ECO:0000256" key="1">
    <source>
        <dbReference type="SAM" id="MobiDB-lite"/>
    </source>
</evidence>
<dbReference type="InterPro" id="IPR009057">
    <property type="entry name" value="Homeodomain-like_sf"/>
</dbReference>